<gene>
    <name evidence="4" type="ORF">E6C27_scaffold96G001950</name>
</gene>
<dbReference type="OrthoDB" id="679141at2759"/>
<keyword evidence="3" id="KW-1133">Transmembrane helix</keyword>
<dbReference type="Gene3D" id="1.10.287.1490">
    <property type="match status" value="1"/>
</dbReference>
<evidence type="ECO:0000256" key="3">
    <source>
        <dbReference type="SAM" id="Phobius"/>
    </source>
</evidence>
<feature type="transmembrane region" description="Helical" evidence="3">
    <location>
        <begin position="48"/>
        <end position="68"/>
    </location>
</feature>
<proteinExistence type="predicted"/>
<feature type="region of interest" description="Disordered" evidence="2">
    <location>
        <begin position="1"/>
        <end position="21"/>
    </location>
</feature>
<feature type="coiled-coil region" evidence="1">
    <location>
        <begin position="88"/>
        <end position="192"/>
    </location>
</feature>
<dbReference type="Proteomes" id="UP000321393">
    <property type="component" value="Unassembled WGS sequence"/>
</dbReference>
<keyword evidence="1" id="KW-0175">Coiled coil</keyword>
<reference evidence="4 5" key="1">
    <citation type="submission" date="2019-08" db="EMBL/GenBank/DDBJ databases">
        <title>Draft genome sequences of two oriental melons (Cucumis melo L. var makuwa).</title>
        <authorList>
            <person name="Kwon S.-Y."/>
        </authorList>
    </citation>
    <scope>NUCLEOTIDE SEQUENCE [LARGE SCALE GENOMIC DNA]</scope>
    <source>
        <strain evidence="5">cv. SW 3</strain>
        <tissue evidence="4">Leaf</tissue>
    </source>
</reference>
<dbReference type="PANTHER" id="PTHR34360:SF2">
    <property type="entry name" value="MYOSIN HEAVY CHAIN-LIKE PROTEIN"/>
    <property type="match status" value="1"/>
</dbReference>
<name>A0A5A7UM81_CUCMM</name>
<evidence type="ECO:0000313" key="4">
    <source>
        <dbReference type="EMBL" id="KAA0057013.1"/>
    </source>
</evidence>
<evidence type="ECO:0000256" key="2">
    <source>
        <dbReference type="SAM" id="MobiDB-lite"/>
    </source>
</evidence>
<evidence type="ECO:0000313" key="5">
    <source>
        <dbReference type="Proteomes" id="UP000321393"/>
    </source>
</evidence>
<accession>A0A5A7UM81</accession>
<keyword evidence="3" id="KW-0812">Transmembrane</keyword>
<dbReference type="EMBL" id="SSTE01007279">
    <property type="protein sequence ID" value="KAA0057013.1"/>
    <property type="molecule type" value="Genomic_DNA"/>
</dbReference>
<protein>
    <submittedName>
        <fullName evidence="4">Tropomyosin</fullName>
    </submittedName>
</protein>
<keyword evidence="3" id="KW-0472">Membrane</keyword>
<dbReference type="PANTHER" id="PTHR34360">
    <property type="entry name" value="OS08G0519400 PROTEIN"/>
    <property type="match status" value="1"/>
</dbReference>
<comment type="caution">
    <text evidence="4">The sequence shown here is derived from an EMBL/GenBank/DDBJ whole genome shotgun (WGS) entry which is preliminary data.</text>
</comment>
<dbReference type="STRING" id="1194695.A0A5A7UM81"/>
<evidence type="ECO:0000256" key="1">
    <source>
        <dbReference type="SAM" id="Coils"/>
    </source>
</evidence>
<dbReference type="AlphaFoldDB" id="A0A5A7UM81"/>
<feature type="compositionally biased region" description="Polar residues" evidence="2">
    <location>
        <begin position="1"/>
        <end position="11"/>
    </location>
</feature>
<sequence length="370" mass="42876">MDPTKRNNQAKTMDPTKRKSSGCRERRAGFWVVELTKLYQMAVCSIKILLYLFPAFVLPFFAVCEIVSPGQSGNDVLIDELLGIKLRISHLESVLEESKQNLTEKTNELKAQEKLIEDMSLKIQYLESAISDMKRKISSDDERIAVLEDEVRHLWDAKRKNNFDIHLLKAKVEEAEEKLEEVTSQVEKKSSIISEQWIQIRHLEQALEMSKIQALKVRQQVALTRCTFVKLVNTRFVNQLQQAFQTLNHHLFQKVPTLSSRVTGAIHYFQRVYEEAKKYHHELQRLIKQEMERNEYAAHLANPEFIFFLVSPTKTLTLSLHLELPPLSLSLSFYVLPECKGSSLQQEGNAILEHLFFPTILTVLIAKRRS</sequence>
<organism evidence="4 5">
    <name type="scientific">Cucumis melo var. makuwa</name>
    <name type="common">Oriental melon</name>
    <dbReference type="NCBI Taxonomy" id="1194695"/>
    <lineage>
        <taxon>Eukaryota</taxon>
        <taxon>Viridiplantae</taxon>
        <taxon>Streptophyta</taxon>
        <taxon>Embryophyta</taxon>
        <taxon>Tracheophyta</taxon>
        <taxon>Spermatophyta</taxon>
        <taxon>Magnoliopsida</taxon>
        <taxon>eudicotyledons</taxon>
        <taxon>Gunneridae</taxon>
        <taxon>Pentapetalae</taxon>
        <taxon>rosids</taxon>
        <taxon>fabids</taxon>
        <taxon>Cucurbitales</taxon>
        <taxon>Cucurbitaceae</taxon>
        <taxon>Benincaseae</taxon>
        <taxon>Cucumis</taxon>
    </lineage>
</organism>